<keyword evidence="4 6" id="KW-1133">Transmembrane helix</keyword>
<keyword evidence="8" id="KW-1185">Reference proteome</keyword>
<evidence type="ECO:0000256" key="6">
    <source>
        <dbReference type="SAM" id="Phobius"/>
    </source>
</evidence>
<dbReference type="EMBL" id="CP091092">
    <property type="protein sequence ID" value="WFN37003.1"/>
    <property type="molecule type" value="Genomic_DNA"/>
</dbReference>
<reference evidence="7" key="1">
    <citation type="submission" date="2022-01" db="EMBL/GenBank/DDBJ databases">
        <title>Complete genome of Methanomicrobium antiquum DSM 21220.</title>
        <authorList>
            <person name="Chen S.-C."/>
            <person name="You Y.-T."/>
            <person name="Zhou Y.-Z."/>
            <person name="Lai M.-C."/>
        </authorList>
    </citation>
    <scope>NUCLEOTIDE SEQUENCE</scope>
    <source>
        <strain evidence="7">DSM 21220</strain>
    </source>
</reference>
<evidence type="ECO:0000256" key="4">
    <source>
        <dbReference type="ARBA" id="ARBA00022989"/>
    </source>
</evidence>
<protein>
    <submittedName>
        <fullName evidence="7">LysE family translocator</fullName>
    </submittedName>
</protein>
<evidence type="ECO:0000256" key="3">
    <source>
        <dbReference type="ARBA" id="ARBA00022692"/>
    </source>
</evidence>
<dbReference type="InterPro" id="IPR001123">
    <property type="entry name" value="LeuE-type"/>
</dbReference>
<name>A0AAF0JTZ2_9EURY</name>
<organism evidence="7 8">
    <name type="scientific">Methanomicrobium antiquum</name>
    <dbReference type="NCBI Taxonomy" id="487686"/>
    <lineage>
        <taxon>Archaea</taxon>
        <taxon>Methanobacteriati</taxon>
        <taxon>Methanobacteriota</taxon>
        <taxon>Stenosarchaea group</taxon>
        <taxon>Methanomicrobia</taxon>
        <taxon>Methanomicrobiales</taxon>
        <taxon>Methanomicrobiaceae</taxon>
        <taxon>Methanomicrobium</taxon>
    </lineage>
</organism>
<comment type="subcellular location">
    <subcellularLocation>
        <location evidence="1">Cell membrane</location>
        <topology evidence="1">Multi-pass membrane protein</topology>
    </subcellularLocation>
</comment>
<evidence type="ECO:0000313" key="7">
    <source>
        <dbReference type="EMBL" id="WFN37003.1"/>
    </source>
</evidence>
<sequence>MFTISEFFVFSFLIGLTGALAPGPTLIATIRSSIEKGWTAGPEITLGHMAIEAFFAIVIIFGLSGLFSSYTKIIALTGGTALLFFGILNIKEGFNAPFNVSGGRVSKSPIAAGIITSAANPYFWLWWLTIGSGFLLDGIKGGILMAGAFLAGHWLADFLWFSFVSLGISKGRTIMPERIYRKIISGCGVFLVIFGIYYIVSVTGFY</sequence>
<dbReference type="GO" id="GO:0006865">
    <property type="term" value="P:amino acid transport"/>
    <property type="evidence" value="ECO:0007669"/>
    <property type="project" value="InterPro"/>
</dbReference>
<dbReference type="PANTHER" id="PTHR38825">
    <property type="entry name" value="LYSINE EXPORTER PROTEIN (LYSE/YGGA)"/>
    <property type="match status" value="1"/>
</dbReference>
<accession>A0AAF0JTZ2</accession>
<dbReference type="PANTHER" id="PTHR38825:SF1">
    <property type="entry name" value="TRANSPORTER, LYSE FAMILY"/>
    <property type="match status" value="1"/>
</dbReference>
<feature type="transmembrane region" description="Helical" evidence="6">
    <location>
        <begin position="73"/>
        <end position="90"/>
    </location>
</feature>
<keyword evidence="2" id="KW-1003">Cell membrane</keyword>
<dbReference type="KEGG" id="manq:L1994_01000"/>
<feature type="transmembrane region" description="Helical" evidence="6">
    <location>
        <begin position="142"/>
        <end position="167"/>
    </location>
</feature>
<dbReference type="GeneID" id="79948929"/>
<proteinExistence type="predicted"/>
<keyword evidence="5 6" id="KW-0472">Membrane</keyword>
<feature type="transmembrane region" description="Helical" evidence="6">
    <location>
        <begin position="179"/>
        <end position="200"/>
    </location>
</feature>
<dbReference type="Pfam" id="PF01810">
    <property type="entry name" value="LysE"/>
    <property type="match status" value="1"/>
</dbReference>
<dbReference type="GO" id="GO:0005886">
    <property type="term" value="C:plasma membrane"/>
    <property type="evidence" value="ECO:0007669"/>
    <property type="project" value="UniProtKB-SubCell"/>
</dbReference>
<gene>
    <name evidence="7" type="ORF">L1994_01000</name>
</gene>
<evidence type="ECO:0000313" key="8">
    <source>
        <dbReference type="Proteomes" id="UP001218895"/>
    </source>
</evidence>
<feature type="transmembrane region" description="Helical" evidence="6">
    <location>
        <begin position="6"/>
        <end position="28"/>
    </location>
</feature>
<dbReference type="Proteomes" id="UP001218895">
    <property type="component" value="Chromosome"/>
</dbReference>
<evidence type="ECO:0000256" key="5">
    <source>
        <dbReference type="ARBA" id="ARBA00023136"/>
    </source>
</evidence>
<evidence type="ECO:0000256" key="1">
    <source>
        <dbReference type="ARBA" id="ARBA00004651"/>
    </source>
</evidence>
<evidence type="ECO:0000256" key="2">
    <source>
        <dbReference type="ARBA" id="ARBA00022475"/>
    </source>
</evidence>
<feature type="transmembrane region" description="Helical" evidence="6">
    <location>
        <begin position="49"/>
        <end position="67"/>
    </location>
</feature>
<dbReference type="RefSeq" id="WP_278099841.1">
    <property type="nucleotide sequence ID" value="NZ_CP091092.1"/>
</dbReference>
<keyword evidence="3 6" id="KW-0812">Transmembrane</keyword>
<dbReference type="AlphaFoldDB" id="A0AAF0JTZ2"/>